<dbReference type="InParanoid" id="A0A2R5GS33"/>
<accession>A0A2R5GS33</accession>
<reference evidence="1 2" key="1">
    <citation type="submission" date="2017-12" db="EMBL/GenBank/DDBJ databases">
        <title>Sequencing, de novo assembly and annotation of complete genome of a new Thraustochytrid species, strain FCC1311.</title>
        <authorList>
            <person name="Sedici K."/>
            <person name="Godart F."/>
            <person name="Aiese Cigliano R."/>
            <person name="Sanseverino W."/>
            <person name="Barakat M."/>
            <person name="Ortet P."/>
            <person name="Marechal E."/>
            <person name="Cagnac O."/>
            <person name="Amato A."/>
        </authorList>
    </citation>
    <scope>NUCLEOTIDE SEQUENCE [LARGE SCALE GENOMIC DNA]</scope>
</reference>
<dbReference type="EMBL" id="BEYU01000166">
    <property type="protein sequence ID" value="GBG33696.1"/>
    <property type="molecule type" value="Genomic_DNA"/>
</dbReference>
<gene>
    <name evidence="1" type="ORF">FCC1311_099192</name>
</gene>
<name>A0A2R5GS33_9STRA</name>
<dbReference type="Proteomes" id="UP000241890">
    <property type="component" value="Unassembled WGS sequence"/>
</dbReference>
<dbReference type="AlphaFoldDB" id="A0A2R5GS33"/>
<comment type="caution">
    <text evidence="1">The sequence shown here is derived from an EMBL/GenBank/DDBJ whole genome shotgun (WGS) entry which is preliminary data.</text>
</comment>
<sequence>MPVGAWSRMLAASQPVAEVNVAEYAPGIVKFAKSLGPRVPFLVTGALGGAWLVWPALTPEFKGRWGLGPKVEE</sequence>
<evidence type="ECO:0000313" key="1">
    <source>
        <dbReference type="EMBL" id="GBG33696.1"/>
    </source>
</evidence>
<proteinExistence type="predicted"/>
<evidence type="ECO:0000313" key="2">
    <source>
        <dbReference type="Proteomes" id="UP000241890"/>
    </source>
</evidence>
<keyword evidence="2" id="KW-1185">Reference proteome</keyword>
<organism evidence="1 2">
    <name type="scientific">Hondaea fermentalgiana</name>
    <dbReference type="NCBI Taxonomy" id="2315210"/>
    <lineage>
        <taxon>Eukaryota</taxon>
        <taxon>Sar</taxon>
        <taxon>Stramenopiles</taxon>
        <taxon>Bigyra</taxon>
        <taxon>Labyrinthulomycetes</taxon>
        <taxon>Thraustochytrida</taxon>
        <taxon>Thraustochytriidae</taxon>
        <taxon>Hondaea</taxon>
    </lineage>
</organism>
<protein>
    <submittedName>
        <fullName evidence="1">Uncharacterized protein</fullName>
    </submittedName>
</protein>